<dbReference type="Pfam" id="PF01288">
    <property type="entry name" value="HPPK"/>
    <property type="match status" value="1"/>
</dbReference>
<name>A0A5B9E8S4_9BACT</name>
<keyword evidence="9" id="KW-0289">Folate biosynthesis</keyword>
<evidence type="ECO:0000256" key="7">
    <source>
        <dbReference type="ARBA" id="ARBA00022777"/>
    </source>
</evidence>
<dbReference type="EMBL" id="CP042806">
    <property type="protein sequence ID" value="QEE26990.1"/>
    <property type="molecule type" value="Genomic_DNA"/>
</dbReference>
<dbReference type="CDD" id="cd00483">
    <property type="entry name" value="HPPK"/>
    <property type="match status" value="1"/>
</dbReference>
<dbReference type="KEGG" id="talb:FTW19_02590"/>
<evidence type="ECO:0000256" key="4">
    <source>
        <dbReference type="ARBA" id="ARBA00016218"/>
    </source>
</evidence>
<dbReference type="PANTHER" id="PTHR43071:SF1">
    <property type="entry name" value="2-AMINO-4-HYDROXY-6-HYDROXYMETHYLDIHYDROPTERIDINE PYROPHOSPHOKINASE"/>
    <property type="match status" value="1"/>
</dbReference>
<dbReference type="Gene3D" id="3.30.70.560">
    <property type="entry name" value="7,8-Dihydro-6-hydroxymethylpterin-pyrophosphokinase HPPK"/>
    <property type="match status" value="1"/>
</dbReference>
<comment type="function">
    <text evidence="10">Catalyzes the transfer of pyrophosphate from adenosine triphosphate (ATP) to 6-hydroxymethyl-7,8-dihydropterin, an enzymatic step in folate biosynthesis pathway.</text>
</comment>
<reference evidence="14 15" key="1">
    <citation type="submission" date="2019-08" db="EMBL/GenBank/DDBJ databases">
        <title>Complete genome sequence of Terriglobus albidus strain ORNL.</title>
        <authorList>
            <person name="Podar M."/>
        </authorList>
    </citation>
    <scope>NUCLEOTIDE SEQUENCE [LARGE SCALE GENOMIC DNA]</scope>
    <source>
        <strain evidence="14 15">ORNL</strain>
    </source>
</reference>
<dbReference type="NCBIfam" id="TIGR01498">
    <property type="entry name" value="folK"/>
    <property type="match status" value="1"/>
</dbReference>
<dbReference type="GO" id="GO:0005524">
    <property type="term" value="F:ATP binding"/>
    <property type="evidence" value="ECO:0007669"/>
    <property type="project" value="UniProtKB-KW"/>
</dbReference>
<dbReference type="OrthoDB" id="9808041at2"/>
<evidence type="ECO:0000259" key="13">
    <source>
        <dbReference type="Pfam" id="PF01288"/>
    </source>
</evidence>
<evidence type="ECO:0000313" key="14">
    <source>
        <dbReference type="EMBL" id="QEE26990.1"/>
    </source>
</evidence>
<dbReference type="GO" id="GO:0003848">
    <property type="term" value="F:2-amino-4-hydroxy-6-hydroxymethyldihydropteridine diphosphokinase activity"/>
    <property type="evidence" value="ECO:0007669"/>
    <property type="project" value="UniProtKB-EC"/>
</dbReference>
<dbReference type="SUPFAM" id="SSF55083">
    <property type="entry name" value="6-hydroxymethyl-7,8-dihydropterin pyrophosphokinase, HPPK"/>
    <property type="match status" value="1"/>
</dbReference>
<keyword evidence="5 14" id="KW-0808">Transferase</keyword>
<comment type="similarity">
    <text evidence="2">Belongs to the HPPK family.</text>
</comment>
<evidence type="ECO:0000256" key="8">
    <source>
        <dbReference type="ARBA" id="ARBA00022840"/>
    </source>
</evidence>
<keyword evidence="15" id="KW-1185">Reference proteome</keyword>
<evidence type="ECO:0000256" key="3">
    <source>
        <dbReference type="ARBA" id="ARBA00013253"/>
    </source>
</evidence>
<keyword evidence="7 14" id="KW-0418">Kinase</keyword>
<organism evidence="14 15">
    <name type="scientific">Terriglobus albidus</name>
    <dbReference type="NCBI Taxonomy" id="1592106"/>
    <lineage>
        <taxon>Bacteria</taxon>
        <taxon>Pseudomonadati</taxon>
        <taxon>Acidobacteriota</taxon>
        <taxon>Terriglobia</taxon>
        <taxon>Terriglobales</taxon>
        <taxon>Acidobacteriaceae</taxon>
        <taxon>Terriglobus</taxon>
    </lineage>
</organism>
<dbReference type="InterPro" id="IPR000550">
    <property type="entry name" value="Hppk"/>
</dbReference>
<evidence type="ECO:0000256" key="2">
    <source>
        <dbReference type="ARBA" id="ARBA00005810"/>
    </source>
</evidence>
<protein>
    <recommendedName>
        <fullName evidence="4">2-amino-4-hydroxy-6-hydroxymethyldihydropteridine pyrophosphokinase</fullName>
        <ecNumber evidence="3">2.7.6.3</ecNumber>
    </recommendedName>
    <alternativeName>
        <fullName evidence="11">6-hydroxymethyl-7,8-dihydropterin pyrophosphokinase</fullName>
    </alternativeName>
    <alternativeName>
        <fullName evidence="12">7,8-dihydro-6-hydroxymethylpterin-pyrophosphokinase</fullName>
    </alternativeName>
</protein>
<dbReference type="GO" id="GO:0046654">
    <property type="term" value="P:tetrahydrofolate biosynthetic process"/>
    <property type="evidence" value="ECO:0007669"/>
    <property type="project" value="UniProtKB-UniPathway"/>
</dbReference>
<comment type="pathway">
    <text evidence="1">Cofactor biosynthesis; tetrahydrofolate biosynthesis; 2-amino-4-hydroxy-6-hydroxymethyl-7,8-dihydropteridine diphosphate from 7,8-dihydroneopterin triphosphate: step 4/4.</text>
</comment>
<dbReference type="InterPro" id="IPR035907">
    <property type="entry name" value="Hppk_sf"/>
</dbReference>
<evidence type="ECO:0000313" key="15">
    <source>
        <dbReference type="Proteomes" id="UP000321820"/>
    </source>
</evidence>
<keyword evidence="6" id="KW-0547">Nucleotide-binding</keyword>
<evidence type="ECO:0000256" key="10">
    <source>
        <dbReference type="ARBA" id="ARBA00029409"/>
    </source>
</evidence>
<dbReference type="RefSeq" id="WP_147646186.1">
    <property type="nucleotide sequence ID" value="NZ_CP042806.1"/>
</dbReference>
<dbReference type="EC" id="2.7.6.3" evidence="3"/>
<feature type="domain" description="7,8-dihydro-6-hydroxymethylpterin-pyrophosphokinase" evidence="13">
    <location>
        <begin position="6"/>
        <end position="133"/>
    </location>
</feature>
<proteinExistence type="inferred from homology"/>
<dbReference type="PANTHER" id="PTHR43071">
    <property type="entry name" value="2-AMINO-4-HYDROXY-6-HYDROXYMETHYLDIHYDROPTERIDINE PYROPHOSPHOKINASE"/>
    <property type="match status" value="1"/>
</dbReference>
<dbReference type="GO" id="GO:0016301">
    <property type="term" value="F:kinase activity"/>
    <property type="evidence" value="ECO:0007669"/>
    <property type="project" value="UniProtKB-KW"/>
</dbReference>
<gene>
    <name evidence="14" type="primary">folK</name>
    <name evidence="14" type="ORF">FTW19_02590</name>
</gene>
<dbReference type="Proteomes" id="UP000321820">
    <property type="component" value="Chromosome"/>
</dbReference>
<evidence type="ECO:0000256" key="11">
    <source>
        <dbReference type="ARBA" id="ARBA00029766"/>
    </source>
</evidence>
<evidence type="ECO:0000256" key="9">
    <source>
        <dbReference type="ARBA" id="ARBA00022909"/>
    </source>
</evidence>
<keyword evidence="8" id="KW-0067">ATP-binding</keyword>
<accession>A0A5B9E8S4</accession>
<dbReference type="UniPathway" id="UPA00077">
    <property type="reaction ID" value="UER00155"/>
</dbReference>
<evidence type="ECO:0000256" key="12">
    <source>
        <dbReference type="ARBA" id="ARBA00033413"/>
    </source>
</evidence>
<evidence type="ECO:0000256" key="5">
    <source>
        <dbReference type="ARBA" id="ARBA00022679"/>
    </source>
</evidence>
<dbReference type="AlphaFoldDB" id="A0A5B9E8S4"/>
<evidence type="ECO:0000256" key="1">
    <source>
        <dbReference type="ARBA" id="ARBA00005051"/>
    </source>
</evidence>
<evidence type="ECO:0000256" key="6">
    <source>
        <dbReference type="ARBA" id="ARBA00022741"/>
    </source>
</evidence>
<sequence>MPKAAIALGSNLGDRQEHLSQAIQQLSTFGQVLAVSTFRDTAPVGYLDQPHFLNGACLLETGLTPLILLREMLEIERKMGRNRAIVPQKGPRVLDLDLLLYDDLVLHEHGLTLPHPAMHERLFVLEPLAEIAPEWVHPVLHSTIAELRDSLS</sequence>
<dbReference type="GO" id="GO:0046656">
    <property type="term" value="P:folic acid biosynthetic process"/>
    <property type="evidence" value="ECO:0007669"/>
    <property type="project" value="UniProtKB-KW"/>
</dbReference>